<dbReference type="Ensembl" id="ENSCMIT00000004093.1">
    <property type="protein sequence ID" value="ENSCMIP00000003944.1"/>
    <property type="gene ID" value="ENSCMIG00000002355.1"/>
</dbReference>
<name>A0A4W3H1G6_CALMI</name>
<organism evidence="1 2">
    <name type="scientific">Callorhinchus milii</name>
    <name type="common">Ghost shark</name>
    <dbReference type="NCBI Taxonomy" id="7868"/>
    <lineage>
        <taxon>Eukaryota</taxon>
        <taxon>Metazoa</taxon>
        <taxon>Chordata</taxon>
        <taxon>Craniata</taxon>
        <taxon>Vertebrata</taxon>
        <taxon>Chondrichthyes</taxon>
        <taxon>Holocephali</taxon>
        <taxon>Chimaeriformes</taxon>
        <taxon>Callorhinchidae</taxon>
        <taxon>Callorhinchus</taxon>
    </lineage>
</organism>
<reference evidence="2" key="1">
    <citation type="journal article" date="2006" name="Science">
        <title>Ancient noncoding elements conserved in the human genome.</title>
        <authorList>
            <person name="Venkatesh B."/>
            <person name="Kirkness E.F."/>
            <person name="Loh Y.H."/>
            <person name="Halpern A.L."/>
            <person name="Lee A.P."/>
            <person name="Johnson J."/>
            <person name="Dandona N."/>
            <person name="Viswanathan L.D."/>
            <person name="Tay A."/>
            <person name="Venter J.C."/>
            <person name="Strausberg R.L."/>
            <person name="Brenner S."/>
        </authorList>
    </citation>
    <scope>NUCLEOTIDE SEQUENCE [LARGE SCALE GENOMIC DNA]</scope>
</reference>
<proteinExistence type="predicted"/>
<keyword evidence="2" id="KW-1185">Reference proteome</keyword>
<reference evidence="2" key="3">
    <citation type="journal article" date="2014" name="Nature">
        <title>Elephant shark genome provides unique insights into gnathostome evolution.</title>
        <authorList>
            <consortium name="International Elephant Shark Genome Sequencing Consortium"/>
            <person name="Venkatesh B."/>
            <person name="Lee A.P."/>
            <person name="Ravi V."/>
            <person name="Maurya A.K."/>
            <person name="Lian M.M."/>
            <person name="Swann J.B."/>
            <person name="Ohta Y."/>
            <person name="Flajnik M.F."/>
            <person name="Sutoh Y."/>
            <person name="Kasahara M."/>
            <person name="Hoon S."/>
            <person name="Gangu V."/>
            <person name="Roy S.W."/>
            <person name="Irimia M."/>
            <person name="Korzh V."/>
            <person name="Kondrychyn I."/>
            <person name="Lim Z.W."/>
            <person name="Tay B.H."/>
            <person name="Tohari S."/>
            <person name="Kong K.W."/>
            <person name="Ho S."/>
            <person name="Lorente-Galdos B."/>
            <person name="Quilez J."/>
            <person name="Marques-Bonet T."/>
            <person name="Raney B.J."/>
            <person name="Ingham P.W."/>
            <person name="Tay A."/>
            <person name="Hillier L.W."/>
            <person name="Minx P."/>
            <person name="Boehm T."/>
            <person name="Wilson R.K."/>
            <person name="Brenner S."/>
            <person name="Warren W.C."/>
        </authorList>
    </citation>
    <scope>NUCLEOTIDE SEQUENCE [LARGE SCALE GENOMIC DNA]</scope>
</reference>
<dbReference type="Proteomes" id="UP000314986">
    <property type="component" value="Unassembled WGS sequence"/>
</dbReference>
<reference evidence="1" key="4">
    <citation type="submission" date="2025-08" db="UniProtKB">
        <authorList>
            <consortium name="Ensembl"/>
        </authorList>
    </citation>
    <scope>IDENTIFICATION</scope>
</reference>
<dbReference type="STRING" id="7868.ENSCMIP00000003944"/>
<reference evidence="1" key="5">
    <citation type="submission" date="2025-09" db="UniProtKB">
        <authorList>
            <consortium name="Ensembl"/>
        </authorList>
    </citation>
    <scope>IDENTIFICATION</scope>
</reference>
<evidence type="ECO:0000313" key="2">
    <source>
        <dbReference type="Proteomes" id="UP000314986"/>
    </source>
</evidence>
<dbReference type="InParanoid" id="A0A4W3H1G6"/>
<dbReference type="GeneTree" id="ENSGT00950000186403"/>
<accession>A0A4W3H1G6</accession>
<sequence length="166" mass="17836">MAAVGRTVAGTGSRAVKPFLSRDISEAKRRARELYRAWYREIPNTGIGGRGHRGHSAAGGGLAARGPQLARGVTFGRNYQYIQSNDLISCGDLRDHVATTTTTAMTSVNRLSRGTEIPKCWTDRVTDPGWGRGGGGEAKGLWDGVLEWGQSGRSQPPIVGRARRGM</sequence>
<protein>
    <submittedName>
        <fullName evidence="1">Uncharacterized protein</fullName>
    </submittedName>
</protein>
<evidence type="ECO:0000313" key="1">
    <source>
        <dbReference type="Ensembl" id="ENSCMIP00000003944.1"/>
    </source>
</evidence>
<dbReference type="AlphaFoldDB" id="A0A4W3H1G6"/>
<reference evidence="2" key="2">
    <citation type="journal article" date="2007" name="PLoS Biol.">
        <title>Survey sequencing and comparative analysis of the elephant shark (Callorhinchus milii) genome.</title>
        <authorList>
            <person name="Venkatesh B."/>
            <person name="Kirkness E.F."/>
            <person name="Loh Y.H."/>
            <person name="Halpern A.L."/>
            <person name="Lee A.P."/>
            <person name="Johnson J."/>
            <person name="Dandona N."/>
            <person name="Viswanathan L.D."/>
            <person name="Tay A."/>
            <person name="Venter J.C."/>
            <person name="Strausberg R.L."/>
            <person name="Brenner S."/>
        </authorList>
    </citation>
    <scope>NUCLEOTIDE SEQUENCE [LARGE SCALE GENOMIC DNA]</scope>
</reference>